<evidence type="ECO:0000313" key="3">
    <source>
        <dbReference type="Proteomes" id="UP001153069"/>
    </source>
</evidence>
<feature type="region of interest" description="Disordered" evidence="1">
    <location>
        <begin position="192"/>
        <end position="261"/>
    </location>
</feature>
<dbReference type="AlphaFoldDB" id="A0A9N8HYU6"/>
<proteinExistence type="predicted"/>
<evidence type="ECO:0000313" key="2">
    <source>
        <dbReference type="EMBL" id="CAB9529855.1"/>
    </source>
</evidence>
<feature type="compositionally biased region" description="Acidic residues" evidence="1">
    <location>
        <begin position="209"/>
        <end position="218"/>
    </location>
</feature>
<dbReference type="PANTHER" id="PTHR33324">
    <property type="entry name" value="EXPRESSED PROTEIN"/>
    <property type="match status" value="1"/>
</dbReference>
<protein>
    <submittedName>
        <fullName evidence="2">Uncharacterized protein</fullName>
    </submittedName>
</protein>
<sequence>MAAATEEASLIVDTGERQAHAAPMLVCKAAKKKCKKIEDLEPCWNEACQHHTHATCCKLLLDFNNIPAEQRPAQEDDIYFCGKRCYNKWWKQEQEQSKLPAADKKQKYVTWEEDGSQQVLMDWITTADNYSKYCGSTENNGTSKVQYHRIVSELIAEKTDGQSQRSAKDVGNKIQKLEAQFRKASDWMSNTAAVGTSTGSSNAAISAADDSDIDEAELEQPQPQPPPTAPKTPTAKGNSNKRLSSSGNKNKKPPKTRKGADDAIIASLLDVDENDKENSFKALRKREVEAKEKEAAALQLKSGKEVELLNMQLQQQQQKHLIALLKSRKELQEVGYTEAELDGMLGPLPKKHN</sequence>
<comment type="caution">
    <text evidence="2">The sequence shown here is derived from an EMBL/GenBank/DDBJ whole genome shotgun (WGS) entry which is preliminary data.</text>
</comment>
<dbReference type="Proteomes" id="UP001153069">
    <property type="component" value="Unassembled WGS sequence"/>
</dbReference>
<dbReference type="OrthoDB" id="168171at2759"/>
<keyword evidence="3" id="KW-1185">Reference proteome</keyword>
<dbReference type="EMBL" id="CAICTM010002646">
    <property type="protein sequence ID" value="CAB9529855.1"/>
    <property type="molecule type" value="Genomic_DNA"/>
</dbReference>
<feature type="compositionally biased region" description="Polar residues" evidence="1">
    <location>
        <begin position="237"/>
        <end position="247"/>
    </location>
</feature>
<evidence type="ECO:0000256" key="1">
    <source>
        <dbReference type="SAM" id="MobiDB-lite"/>
    </source>
</evidence>
<name>A0A9N8HYU6_9STRA</name>
<gene>
    <name evidence="2" type="ORF">SEMRO_2648_G333640.1</name>
</gene>
<accession>A0A9N8HYU6</accession>
<reference evidence="2" key="1">
    <citation type="submission" date="2020-06" db="EMBL/GenBank/DDBJ databases">
        <authorList>
            <consortium name="Plant Systems Biology data submission"/>
        </authorList>
    </citation>
    <scope>NUCLEOTIDE SEQUENCE</scope>
    <source>
        <strain evidence="2">D6</strain>
    </source>
</reference>
<organism evidence="2 3">
    <name type="scientific">Seminavis robusta</name>
    <dbReference type="NCBI Taxonomy" id="568900"/>
    <lineage>
        <taxon>Eukaryota</taxon>
        <taxon>Sar</taxon>
        <taxon>Stramenopiles</taxon>
        <taxon>Ochrophyta</taxon>
        <taxon>Bacillariophyta</taxon>
        <taxon>Bacillariophyceae</taxon>
        <taxon>Bacillariophycidae</taxon>
        <taxon>Naviculales</taxon>
        <taxon>Naviculaceae</taxon>
        <taxon>Seminavis</taxon>
    </lineage>
</organism>
<dbReference type="PANTHER" id="PTHR33324:SF2">
    <property type="entry name" value="MYB_SANT-LIKE DNA-BINDING DOMAIN-CONTAINING PROTEIN"/>
    <property type="match status" value="1"/>
</dbReference>